<feature type="transmembrane region" description="Helical" evidence="2">
    <location>
        <begin position="408"/>
        <end position="427"/>
    </location>
</feature>
<reference evidence="3 4" key="1">
    <citation type="submission" date="2023-04" db="EMBL/GenBank/DDBJ databases">
        <title>Forest soil microbial communities from Buena Vista Peninsula, Colon Province, Panama.</title>
        <authorList>
            <person name="Bouskill N."/>
        </authorList>
    </citation>
    <scope>NUCLEOTIDE SEQUENCE [LARGE SCALE GENOMIC DNA]</scope>
    <source>
        <strain evidence="3 4">CFH S0262</strain>
    </source>
</reference>
<comment type="caution">
    <text evidence="3">The sequence shown here is derived from an EMBL/GenBank/DDBJ whole genome shotgun (WGS) entry which is preliminary data.</text>
</comment>
<feature type="transmembrane region" description="Helical" evidence="2">
    <location>
        <begin position="298"/>
        <end position="321"/>
    </location>
</feature>
<protein>
    <submittedName>
        <fullName evidence="3">Integral membrane protein</fullName>
    </submittedName>
</protein>
<evidence type="ECO:0000313" key="3">
    <source>
        <dbReference type="EMBL" id="MDH6281582.1"/>
    </source>
</evidence>
<evidence type="ECO:0000256" key="2">
    <source>
        <dbReference type="SAM" id="Phobius"/>
    </source>
</evidence>
<dbReference type="EMBL" id="JARXVC010000006">
    <property type="protein sequence ID" value="MDH6281582.1"/>
    <property type="molecule type" value="Genomic_DNA"/>
</dbReference>
<feature type="transmembrane region" description="Helical" evidence="2">
    <location>
        <begin position="433"/>
        <end position="451"/>
    </location>
</feature>
<evidence type="ECO:0000256" key="1">
    <source>
        <dbReference type="SAM" id="MobiDB-lite"/>
    </source>
</evidence>
<keyword evidence="2" id="KW-0812">Transmembrane</keyword>
<evidence type="ECO:0000313" key="4">
    <source>
        <dbReference type="Proteomes" id="UP001160334"/>
    </source>
</evidence>
<feature type="region of interest" description="Disordered" evidence="1">
    <location>
        <begin position="460"/>
        <end position="481"/>
    </location>
</feature>
<organism evidence="3 4">
    <name type="scientific">Prescottella agglutinans</name>
    <dbReference type="NCBI Taxonomy" id="1644129"/>
    <lineage>
        <taxon>Bacteria</taxon>
        <taxon>Bacillati</taxon>
        <taxon>Actinomycetota</taxon>
        <taxon>Actinomycetes</taxon>
        <taxon>Mycobacteriales</taxon>
        <taxon>Nocardiaceae</taxon>
        <taxon>Prescottella</taxon>
    </lineage>
</organism>
<feature type="transmembrane region" description="Helical" evidence="2">
    <location>
        <begin position="350"/>
        <end position="368"/>
    </location>
</feature>
<accession>A0ABT6MB96</accession>
<sequence>MLDGNSMDDGNTTEPLDESERAELLRLRHEVTALRTQVAETPAAPETVAHGPRHTMRWIAVTILLVLVAALSIVSVTSRFMRSQILDTDRYVTTVAPLGEDPAIQAEISDQITNEIFDRVDVEALTTEALTALTNASNLAENAPRVNQILGGLGPVLAGQAKSFIHETVTTFVQSQQFEDLWIQANRSAHNALVSVVTGNYGPSSVQVDQSGTVSISLATIIDNVRTELTDRGFTFAEKIPTVDKQFVLFQSPDLVKAQRAVNALDKVSAVLPWLTIACAAAAVAVAPRGRRLQTLSLAGLSIAVGMLILAIGILIGRAIYLNEVPPDVLTPDAATAVIDTILVPMRTTLRAVAVFGLVIAVGAYLIGGSSSATFVRRGFGRGLDFARHPSPDRTPTTVERWAAQARVPLRCLIIGVAALLLGFWHYPTGLVVLWIVLIGLLALLALELLIRPVRASALPESGAPDEQEAVTGPEPETKSS</sequence>
<gene>
    <name evidence="3" type="ORF">M2280_002803</name>
</gene>
<feature type="transmembrane region" description="Helical" evidence="2">
    <location>
        <begin position="58"/>
        <end position="76"/>
    </location>
</feature>
<name>A0ABT6MB96_9NOCA</name>
<proteinExistence type="predicted"/>
<keyword evidence="4" id="KW-1185">Reference proteome</keyword>
<keyword evidence="2" id="KW-1133">Transmembrane helix</keyword>
<keyword evidence="2" id="KW-0472">Membrane</keyword>
<dbReference type="Proteomes" id="UP001160334">
    <property type="component" value="Unassembled WGS sequence"/>
</dbReference>